<sequence length="78" mass="8366">MPKSRVDQEEEGRGKATTQQWISETRGLQEGWLQEGCKESCSGANIDESDQASKQQAWLSVDSPTSGVTGPGSPALDL</sequence>
<feature type="region of interest" description="Disordered" evidence="1">
    <location>
        <begin position="42"/>
        <end position="78"/>
    </location>
</feature>
<gene>
    <name evidence="2" type="ORF">CTA1_11468</name>
</gene>
<evidence type="ECO:0000313" key="2">
    <source>
        <dbReference type="EMBL" id="TKW58612.1"/>
    </source>
</evidence>
<comment type="caution">
    <text evidence="2">The sequence shown here is derived from an EMBL/GenBank/DDBJ whole genome shotgun (WGS) entry which is preliminary data.</text>
</comment>
<keyword evidence="3" id="KW-1185">Reference proteome</keyword>
<dbReference type="EMBL" id="PJEX01000022">
    <property type="protein sequence ID" value="TKW58612.1"/>
    <property type="molecule type" value="Genomic_DNA"/>
</dbReference>
<evidence type="ECO:0000313" key="3">
    <source>
        <dbReference type="Proteomes" id="UP000310108"/>
    </source>
</evidence>
<reference evidence="2 3" key="1">
    <citation type="journal article" date="2019" name="PLoS ONE">
        <title>Comparative genome analysis indicates high evolutionary potential of pathogenicity genes in Colletotrichum tanaceti.</title>
        <authorList>
            <person name="Lelwala R.V."/>
            <person name="Korhonen P.K."/>
            <person name="Young N.D."/>
            <person name="Scott J.B."/>
            <person name="Ades P.A."/>
            <person name="Gasser R.B."/>
            <person name="Taylor P.W.J."/>
        </authorList>
    </citation>
    <scope>NUCLEOTIDE SEQUENCE [LARGE SCALE GENOMIC DNA]</scope>
    <source>
        <strain evidence="2">BRIP57314</strain>
    </source>
</reference>
<feature type="region of interest" description="Disordered" evidence="1">
    <location>
        <begin position="1"/>
        <end position="22"/>
    </location>
</feature>
<dbReference type="Proteomes" id="UP000310108">
    <property type="component" value="Unassembled WGS sequence"/>
</dbReference>
<feature type="compositionally biased region" description="Basic and acidic residues" evidence="1">
    <location>
        <begin position="1"/>
        <end position="14"/>
    </location>
</feature>
<organism evidence="2 3">
    <name type="scientific">Colletotrichum tanaceti</name>
    <dbReference type="NCBI Taxonomy" id="1306861"/>
    <lineage>
        <taxon>Eukaryota</taxon>
        <taxon>Fungi</taxon>
        <taxon>Dikarya</taxon>
        <taxon>Ascomycota</taxon>
        <taxon>Pezizomycotina</taxon>
        <taxon>Sordariomycetes</taxon>
        <taxon>Hypocreomycetidae</taxon>
        <taxon>Glomerellales</taxon>
        <taxon>Glomerellaceae</taxon>
        <taxon>Colletotrichum</taxon>
        <taxon>Colletotrichum destructivum species complex</taxon>
    </lineage>
</organism>
<accession>A0A4U6XRZ6</accession>
<evidence type="ECO:0000256" key="1">
    <source>
        <dbReference type="SAM" id="MobiDB-lite"/>
    </source>
</evidence>
<name>A0A4U6XRZ6_9PEZI</name>
<dbReference type="AlphaFoldDB" id="A0A4U6XRZ6"/>
<feature type="compositionally biased region" description="Polar residues" evidence="1">
    <location>
        <begin position="52"/>
        <end position="68"/>
    </location>
</feature>
<proteinExistence type="predicted"/>
<protein>
    <submittedName>
        <fullName evidence="2">Uncharacterized protein</fullName>
    </submittedName>
</protein>